<dbReference type="EMBL" id="QWKX01000105">
    <property type="protein sequence ID" value="RIH74578.1"/>
    <property type="molecule type" value="Genomic_DNA"/>
</dbReference>
<evidence type="ECO:0000259" key="1">
    <source>
        <dbReference type="Pfam" id="PF01261"/>
    </source>
</evidence>
<dbReference type="Pfam" id="PF01261">
    <property type="entry name" value="AP_endonuc_2"/>
    <property type="match status" value="1"/>
</dbReference>
<dbReference type="InterPro" id="IPR050312">
    <property type="entry name" value="IolE/XylAMocC-like"/>
</dbReference>
<dbReference type="Proteomes" id="UP000266089">
    <property type="component" value="Unassembled WGS sequence"/>
</dbReference>
<evidence type="ECO:0000313" key="3">
    <source>
        <dbReference type="Proteomes" id="UP000266089"/>
    </source>
</evidence>
<dbReference type="AlphaFoldDB" id="A0A399DTV6"/>
<accession>A0A399DTV6</accession>
<dbReference type="EC" id="3.1.21.2" evidence="2"/>
<gene>
    <name evidence="2" type="primary">nfo_2</name>
    <name evidence="2" type="ORF">Mcate_02648</name>
</gene>
<dbReference type="SUPFAM" id="SSF51658">
    <property type="entry name" value="Xylose isomerase-like"/>
    <property type="match status" value="1"/>
</dbReference>
<dbReference type="PANTHER" id="PTHR12110:SF21">
    <property type="entry name" value="XYLOSE ISOMERASE-LIKE TIM BARREL DOMAIN-CONTAINING PROTEIN"/>
    <property type="match status" value="1"/>
</dbReference>
<dbReference type="RefSeq" id="WP_119361829.1">
    <property type="nucleotide sequence ID" value="NZ_JBHSXZ010000022.1"/>
</dbReference>
<comment type="caution">
    <text evidence="2">The sequence shown here is derived from an EMBL/GenBank/DDBJ whole genome shotgun (WGS) entry which is preliminary data.</text>
</comment>
<dbReference type="InterPro" id="IPR036237">
    <property type="entry name" value="Xyl_isomerase-like_sf"/>
</dbReference>
<dbReference type="GO" id="GO:0008833">
    <property type="term" value="F:deoxyribonuclease IV (phage-T4-induced) activity"/>
    <property type="evidence" value="ECO:0007669"/>
    <property type="project" value="UniProtKB-EC"/>
</dbReference>
<keyword evidence="2" id="KW-0540">Nuclease</keyword>
<proteinExistence type="predicted"/>
<dbReference type="PANTHER" id="PTHR12110">
    <property type="entry name" value="HYDROXYPYRUVATE ISOMERASE"/>
    <property type="match status" value="1"/>
</dbReference>
<dbReference type="OrthoDB" id="9801960at2"/>
<name>A0A399DTV6_9DEIN</name>
<keyword evidence="2" id="KW-0378">Hydrolase</keyword>
<evidence type="ECO:0000313" key="2">
    <source>
        <dbReference type="EMBL" id="RIH74578.1"/>
    </source>
</evidence>
<keyword evidence="2" id="KW-0255">Endonuclease</keyword>
<organism evidence="2 3">
    <name type="scientific">Meiothermus taiwanensis</name>
    <dbReference type="NCBI Taxonomy" id="172827"/>
    <lineage>
        <taxon>Bacteria</taxon>
        <taxon>Thermotogati</taxon>
        <taxon>Deinococcota</taxon>
        <taxon>Deinococci</taxon>
        <taxon>Thermales</taxon>
        <taxon>Thermaceae</taxon>
        <taxon>Meiothermus</taxon>
    </lineage>
</organism>
<sequence>MKLGFSPLTAGLSYRQSLELASDLGLFLEIAFDQHEMDPRLPKARELAEMGRVAGVGFAVHLPFVDWNLVSLVPEVQRLSLERTQRAIDFGAQIGAICGVLHTGLIPLRLPEAVNHAHQLAHQALEQLELAIPVALENLGLDPSDLLETPIELRNLLESHPQYGFCLDVGHALIQRGPTGPQEYHHLLGHRLLHLHLHDNRGVQDEHLPCGEGAVDWAWVRKLLENFDGTAALEVSGGAEGVRRSVALLRADS</sequence>
<reference evidence="2 3" key="1">
    <citation type="submission" date="2018-08" db="EMBL/GenBank/DDBJ databases">
        <title>Meiothermus cateniformans JCM 15151 genome sequencing project.</title>
        <authorList>
            <person name="Da Costa M.S."/>
            <person name="Albuquerque L."/>
            <person name="Raposo P."/>
            <person name="Froufe H.J.C."/>
            <person name="Barroso C.S."/>
            <person name="Egas C."/>
        </authorList>
    </citation>
    <scope>NUCLEOTIDE SEQUENCE [LARGE SCALE GENOMIC DNA]</scope>
    <source>
        <strain evidence="2 3">JCM 15151</strain>
    </source>
</reference>
<feature type="domain" description="Xylose isomerase-like TIM barrel" evidence="1">
    <location>
        <begin position="21"/>
        <end position="251"/>
    </location>
</feature>
<dbReference type="Gene3D" id="3.20.20.150">
    <property type="entry name" value="Divalent-metal-dependent TIM barrel enzymes"/>
    <property type="match status" value="1"/>
</dbReference>
<dbReference type="InterPro" id="IPR013022">
    <property type="entry name" value="Xyl_isomerase-like_TIM-brl"/>
</dbReference>
<protein>
    <submittedName>
        <fullName evidence="2">Endonuclease 4</fullName>
        <ecNumber evidence="2">3.1.21.2</ecNumber>
    </submittedName>
</protein>